<dbReference type="OrthoDB" id="510545at2"/>
<organism evidence="2 3">
    <name type="scientific">Moorena producens 3L</name>
    <dbReference type="NCBI Taxonomy" id="489825"/>
    <lineage>
        <taxon>Bacteria</taxon>
        <taxon>Bacillati</taxon>
        <taxon>Cyanobacteriota</taxon>
        <taxon>Cyanophyceae</taxon>
        <taxon>Coleofasciculales</taxon>
        <taxon>Coleofasciculaceae</taxon>
        <taxon>Moorena</taxon>
    </lineage>
</organism>
<gene>
    <name evidence="2" type="ORF">LYNGBM3L_13860</name>
</gene>
<feature type="signal peptide" evidence="1">
    <location>
        <begin position="1"/>
        <end position="35"/>
    </location>
</feature>
<proteinExistence type="predicted"/>
<accession>F4XL95</accession>
<dbReference type="AlphaFoldDB" id="F4XL95"/>
<name>F4XL95_9CYAN</name>
<protein>
    <recommendedName>
        <fullName evidence="4">Choice-of-anchor E domain-containing protein</fullName>
    </recommendedName>
</protein>
<feature type="chain" id="PRO_5003321140" description="Choice-of-anchor E domain-containing protein" evidence="1">
    <location>
        <begin position="36"/>
        <end position="172"/>
    </location>
</feature>
<dbReference type="NCBIfam" id="NF033208">
    <property type="entry name" value="choice_anch_E"/>
    <property type="match status" value="1"/>
</dbReference>
<sequence>MTQSTAKTYSRLKVFLATTATTLAGMLATTGAANAASITHTQTIEWRPTTVDKFFILPKFDEALGTLESVTIDLIGFVQGNARAESQEGAPSTVTLDLASKIALILSEPDITLVEVKPLVLEQVGLSSYDGVLDFAGSSGVTLPERTASDSTSNTFMSGLGRVENYLLLLLP</sequence>
<dbReference type="EMBL" id="GL890829">
    <property type="protein sequence ID" value="EGJ34619.1"/>
    <property type="molecule type" value="Genomic_DNA"/>
</dbReference>
<evidence type="ECO:0000313" key="2">
    <source>
        <dbReference type="EMBL" id="EGJ34619.1"/>
    </source>
</evidence>
<dbReference type="Proteomes" id="UP000003959">
    <property type="component" value="Unassembled WGS sequence"/>
</dbReference>
<dbReference type="RefSeq" id="WP_008179897.1">
    <property type="nucleotide sequence ID" value="NZ_GL890829.1"/>
</dbReference>
<dbReference type="eggNOG" id="COG4932">
    <property type="taxonomic scope" value="Bacteria"/>
</dbReference>
<evidence type="ECO:0000256" key="1">
    <source>
        <dbReference type="SAM" id="SignalP"/>
    </source>
</evidence>
<evidence type="ECO:0008006" key="4">
    <source>
        <dbReference type="Google" id="ProtNLM"/>
    </source>
</evidence>
<dbReference type="HOGENOM" id="CLU_1553536_0_0_3"/>
<keyword evidence="1" id="KW-0732">Signal</keyword>
<reference evidence="3" key="1">
    <citation type="journal article" date="2011" name="Proc. Natl. Acad. Sci. U.S.A.">
        <title>Genomic insights into the physiology and ecology of the marine filamentous cyanobacterium Lyngbya majuscula.</title>
        <authorList>
            <person name="Jones A.C."/>
            <person name="Monroe E.A."/>
            <person name="Podell S."/>
            <person name="Hess W.R."/>
            <person name="Klages S."/>
            <person name="Esquenazi E."/>
            <person name="Niessen S."/>
            <person name="Hoover H."/>
            <person name="Rothmann M."/>
            <person name="Lasken R.S."/>
            <person name="Yates J.R.III."/>
            <person name="Reinhardt R."/>
            <person name="Kube M."/>
            <person name="Burkart M.D."/>
            <person name="Allen E.E."/>
            <person name="Dorrestein P.C."/>
            <person name="Gerwick W.H."/>
            <person name="Gerwick L."/>
        </authorList>
    </citation>
    <scope>NUCLEOTIDE SEQUENCE [LARGE SCALE GENOMIC DNA]</scope>
    <source>
        <strain evidence="3">3L</strain>
    </source>
</reference>
<evidence type="ECO:0000313" key="3">
    <source>
        <dbReference type="Proteomes" id="UP000003959"/>
    </source>
</evidence>
<keyword evidence="3" id="KW-1185">Reference proteome</keyword>